<keyword evidence="3 10" id="KW-0328">Glycosyltransferase</keyword>
<keyword evidence="8 10" id="KW-0333">Golgi apparatus</keyword>
<keyword evidence="5" id="KW-0812">Transmembrane</keyword>
<evidence type="ECO:0000256" key="5">
    <source>
        <dbReference type="ARBA" id="ARBA00022692"/>
    </source>
</evidence>
<evidence type="ECO:0000256" key="11">
    <source>
        <dbReference type="SAM" id="SignalP"/>
    </source>
</evidence>
<dbReference type="PANTHER" id="PTHR11214">
    <property type="entry name" value="BETA-1,3-N-ACETYLGLUCOSAMINYLTRANSFERASE"/>
    <property type="match status" value="1"/>
</dbReference>
<evidence type="ECO:0000256" key="6">
    <source>
        <dbReference type="ARBA" id="ARBA00022968"/>
    </source>
</evidence>
<evidence type="ECO:0000313" key="13">
    <source>
        <dbReference type="Proteomes" id="UP001165060"/>
    </source>
</evidence>
<dbReference type="Pfam" id="PF01762">
    <property type="entry name" value="Galactosyl_T"/>
    <property type="match status" value="1"/>
</dbReference>
<keyword evidence="9" id="KW-0472">Membrane</keyword>
<evidence type="ECO:0000313" key="12">
    <source>
        <dbReference type="EMBL" id="GMI22276.1"/>
    </source>
</evidence>
<reference evidence="12 13" key="1">
    <citation type="journal article" date="2023" name="Commun. Biol.">
        <title>Genome analysis of Parmales, the sister group of diatoms, reveals the evolutionary specialization of diatoms from phago-mixotrophs to photoautotrophs.</title>
        <authorList>
            <person name="Ban H."/>
            <person name="Sato S."/>
            <person name="Yoshikawa S."/>
            <person name="Yamada K."/>
            <person name="Nakamura Y."/>
            <person name="Ichinomiya M."/>
            <person name="Sato N."/>
            <person name="Blanc-Mathieu R."/>
            <person name="Endo H."/>
            <person name="Kuwata A."/>
            <person name="Ogata H."/>
        </authorList>
    </citation>
    <scope>NUCLEOTIDE SEQUENCE [LARGE SCALE GENOMIC DNA]</scope>
</reference>
<dbReference type="Proteomes" id="UP001165060">
    <property type="component" value="Unassembled WGS sequence"/>
</dbReference>
<keyword evidence="6" id="KW-0735">Signal-anchor</keyword>
<keyword evidence="11" id="KW-0732">Signal</keyword>
<evidence type="ECO:0000256" key="10">
    <source>
        <dbReference type="RuleBase" id="RU363063"/>
    </source>
</evidence>
<evidence type="ECO:0000256" key="1">
    <source>
        <dbReference type="ARBA" id="ARBA00004323"/>
    </source>
</evidence>
<evidence type="ECO:0000256" key="9">
    <source>
        <dbReference type="ARBA" id="ARBA00023136"/>
    </source>
</evidence>
<dbReference type="EMBL" id="BRYB01005257">
    <property type="protein sequence ID" value="GMI22276.1"/>
    <property type="molecule type" value="Genomic_DNA"/>
</dbReference>
<evidence type="ECO:0000256" key="8">
    <source>
        <dbReference type="ARBA" id="ARBA00023034"/>
    </source>
</evidence>
<feature type="chain" id="PRO_5047046618" description="Hexosyltransferase" evidence="11">
    <location>
        <begin position="21"/>
        <end position="406"/>
    </location>
</feature>
<name>A0ABQ6M9Q7_9STRA</name>
<comment type="similarity">
    <text evidence="2 10">Belongs to the glycosyltransferase 31 family.</text>
</comment>
<comment type="caution">
    <text evidence="12">The sequence shown here is derived from an EMBL/GenBank/DDBJ whole genome shotgun (WGS) entry which is preliminary data.</text>
</comment>
<dbReference type="EC" id="2.4.1.-" evidence="10"/>
<evidence type="ECO:0000256" key="4">
    <source>
        <dbReference type="ARBA" id="ARBA00022679"/>
    </source>
</evidence>
<proteinExistence type="inferred from homology"/>
<feature type="signal peptide" evidence="11">
    <location>
        <begin position="1"/>
        <end position="20"/>
    </location>
</feature>
<comment type="subcellular location">
    <subcellularLocation>
        <location evidence="1 10">Golgi apparatus membrane</location>
        <topology evidence="1 10">Single-pass type II membrane protein</topology>
    </subcellularLocation>
</comment>
<keyword evidence="13" id="KW-1185">Reference proteome</keyword>
<protein>
    <recommendedName>
        <fullName evidence="10">Hexosyltransferase</fullName>
        <ecNumber evidence="10">2.4.1.-</ecNumber>
    </recommendedName>
</protein>
<keyword evidence="7" id="KW-1133">Transmembrane helix</keyword>
<keyword evidence="4" id="KW-0808">Transferase</keyword>
<evidence type="ECO:0000256" key="2">
    <source>
        <dbReference type="ARBA" id="ARBA00008661"/>
    </source>
</evidence>
<sequence>MRGLLLVLLLSLISPAPLHSSAFPPSIPSVETGNALTAERVALFIRAFLETNSLPPDYHPKTTELSHVLPVFGPSPDAAAPYDKFTPLPLSYYISSPTSHRTPPPHPETTSYYRSLPAPPALSIGVISHYKNTGHRLACRSTWLSPSFSSDGLRPTISKFFIALPPSGKIADLPTSTLIEALLFDDILLLPFVDSYSATPLKSVSIFQWGSKTTGSSFTLRSNDDVYLSLPPLLPSLYATPPSRVVAGLLIDGSSMRIPRPTHWGLPDDRAGQQQLLDSHRAWTFTHADWPCDAVPDFPQGNAFVLSSDLALAVAALADRPWLSLEYVADDVLVGLTVDQAAGGNLRSLHVNAGYQHEGAWVPCDGSRDWFFNVHSEYLYWIHDNIINKRDKCQGLDAVLCCGIQG</sequence>
<gene>
    <name evidence="12" type="ORF">TeGR_g7961</name>
</gene>
<evidence type="ECO:0000256" key="3">
    <source>
        <dbReference type="ARBA" id="ARBA00022676"/>
    </source>
</evidence>
<dbReference type="InterPro" id="IPR002659">
    <property type="entry name" value="Glyco_trans_31"/>
</dbReference>
<organism evidence="12 13">
    <name type="scientific">Tetraparma gracilis</name>
    <dbReference type="NCBI Taxonomy" id="2962635"/>
    <lineage>
        <taxon>Eukaryota</taxon>
        <taxon>Sar</taxon>
        <taxon>Stramenopiles</taxon>
        <taxon>Ochrophyta</taxon>
        <taxon>Bolidophyceae</taxon>
        <taxon>Parmales</taxon>
        <taxon>Triparmaceae</taxon>
        <taxon>Tetraparma</taxon>
    </lineage>
</organism>
<evidence type="ECO:0000256" key="7">
    <source>
        <dbReference type="ARBA" id="ARBA00022989"/>
    </source>
</evidence>
<accession>A0ABQ6M9Q7</accession>
<dbReference type="PANTHER" id="PTHR11214:SF3">
    <property type="entry name" value="BETA-1,3-GALACTOSYLTRANSFERASE 6"/>
    <property type="match status" value="1"/>
</dbReference>